<dbReference type="PANTHER" id="PTHR18901:SF38">
    <property type="entry name" value="PSEUDOURIDINE-5'-PHOSPHATASE"/>
    <property type="match status" value="1"/>
</dbReference>
<organism evidence="1 2">
    <name type="scientific">Sphingobium olei</name>
    <dbReference type="NCBI Taxonomy" id="420955"/>
    <lineage>
        <taxon>Bacteria</taxon>
        <taxon>Pseudomonadati</taxon>
        <taxon>Pseudomonadota</taxon>
        <taxon>Alphaproteobacteria</taxon>
        <taxon>Sphingomonadales</taxon>
        <taxon>Sphingomonadaceae</taxon>
        <taxon>Sphingobium</taxon>
    </lineage>
</organism>
<sequence length="236" mass="25215">MSRMTLPLPTAAEPLARLPDPIRAVIFDMDGTLLETEAVHLDAFARTGNAIGWPMPEELLLSMVGIHRDANRQMLADRLGPEFPLERFYADSDALFEAAVDAGIPLRPGADLLLDHLAQAGIPMALATSTEAPYAQDRLQKTGIAQYFDVVVTRSDVVHPKPHPEPYLLAAARLGIDPEHIVAVEDSHAGVQSATAAGIVTVMVPDLLPPTDELALACAAILPSLADLRDLLVATA</sequence>
<keyword evidence="1" id="KW-0378">Hydrolase</keyword>
<dbReference type="RefSeq" id="WP_380912734.1">
    <property type="nucleotide sequence ID" value="NZ_JBHTLS010000131.1"/>
</dbReference>
<dbReference type="Pfam" id="PF00702">
    <property type="entry name" value="Hydrolase"/>
    <property type="match status" value="1"/>
</dbReference>
<reference evidence="2" key="1">
    <citation type="journal article" date="2019" name="Int. J. Syst. Evol. Microbiol.">
        <title>The Global Catalogue of Microorganisms (GCM) 10K type strain sequencing project: providing services to taxonomists for standard genome sequencing and annotation.</title>
        <authorList>
            <consortium name="The Broad Institute Genomics Platform"/>
            <consortium name="The Broad Institute Genome Sequencing Center for Infectious Disease"/>
            <person name="Wu L."/>
            <person name="Ma J."/>
        </authorList>
    </citation>
    <scope>NUCLEOTIDE SEQUENCE [LARGE SCALE GENOMIC DNA]</scope>
    <source>
        <strain evidence="2">CCUG 54329</strain>
    </source>
</reference>
<dbReference type="InterPro" id="IPR036412">
    <property type="entry name" value="HAD-like_sf"/>
</dbReference>
<dbReference type="Gene3D" id="3.40.50.1000">
    <property type="entry name" value="HAD superfamily/HAD-like"/>
    <property type="match status" value="1"/>
</dbReference>
<proteinExistence type="predicted"/>
<dbReference type="PRINTS" id="PR00413">
    <property type="entry name" value="HADHALOGNASE"/>
</dbReference>
<gene>
    <name evidence="1" type="ORF">ACFQ24_15305</name>
</gene>
<keyword evidence="2" id="KW-1185">Reference proteome</keyword>
<dbReference type="InterPro" id="IPR006439">
    <property type="entry name" value="HAD-SF_hydro_IA"/>
</dbReference>
<comment type="caution">
    <text evidence="1">The sequence shown here is derived from an EMBL/GenBank/DDBJ whole genome shotgun (WGS) entry which is preliminary data.</text>
</comment>
<dbReference type="InterPro" id="IPR023214">
    <property type="entry name" value="HAD_sf"/>
</dbReference>
<dbReference type="PANTHER" id="PTHR18901">
    <property type="entry name" value="2-DEOXYGLUCOSE-6-PHOSPHATE PHOSPHATASE 2"/>
    <property type="match status" value="1"/>
</dbReference>
<dbReference type="SFLD" id="SFLDG01129">
    <property type="entry name" value="C1.5:_HAD__Beta-PGM__Phosphata"/>
    <property type="match status" value="1"/>
</dbReference>
<accession>A0ABW3P6I9</accession>
<evidence type="ECO:0000313" key="1">
    <source>
        <dbReference type="EMBL" id="MFD1106232.1"/>
    </source>
</evidence>
<dbReference type="GO" id="GO:0016787">
    <property type="term" value="F:hydrolase activity"/>
    <property type="evidence" value="ECO:0007669"/>
    <property type="project" value="UniProtKB-KW"/>
</dbReference>
<evidence type="ECO:0000313" key="2">
    <source>
        <dbReference type="Proteomes" id="UP001597203"/>
    </source>
</evidence>
<dbReference type="SFLD" id="SFLDG01135">
    <property type="entry name" value="C1.5.6:_HAD__Beta-PGM__Phospha"/>
    <property type="match status" value="1"/>
</dbReference>
<dbReference type="Proteomes" id="UP001597203">
    <property type="component" value="Unassembled WGS sequence"/>
</dbReference>
<dbReference type="SUPFAM" id="SSF56784">
    <property type="entry name" value="HAD-like"/>
    <property type="match status" value="1"/>
</dbReference>
<dbReference type="EMBL" id="JBHTLS010000131">
    <property type="protein sequence ID" value="MFD1106232.1"/>
    <property type="molecule type" value="Genomic_DNA"/>
</dbReference>
<protein>
    <submittedName>
        <fullName evidence="1">HAD family hydrolase</fullName>
    </submittedName>
</protein>
<dbReference type="SFLD" id="SFLDS00003">
    <property type="entry name" value="Haloacid_Dehalogenase"/>
    <property type="match status" value="1"/>
</dbReference>
<name>A0ABW3P6I9_9SPHN</name>
<dbReference type="CDD" id="cd07505">
    <property type="entry name" value="HAD_BPGM-like"/>
    <property type="match status" value="1"/>
</dbReference>
<dbReference type="InterPro" id="IPR023198">
    <property type="entry name" value="PGP-like_dom2"/>
</dbReference>
<dbReference type="Gene3D" id="1.10.150.240">
    <property type="entry name" value="Putative phosphatase, domain 2"/>
    <property type="match status" value="1"/>
</dbReference>
<dbReference type="NCBIfam" id="TIGR01509">
    <property type="entry name" value="HAD-SF-IA-v3"/>
    <property type="match status" value="1"/>
</dbReference>